<organism evidence="3 4">
    <name type="scientific">Lymnaea stagnalis</name>
    <name type="common">Great pond snail</name>
    <name type="synonym">Helix stagnalis</name>
    <dbReference type="NCBI Taxonomy" id="6523"/>
    <lineage>
        <taxon>Eukaryota</taxon>
        <taxon>Metazoa</taxon>
        <taxon>Spiralia</taxon>
        <taxon>Lophotrochozoa</taxon>
        <taxon>Mollusca</taxon>
        <taxon>Gastropoda</taxon>
        <taxon>Heterobranchia</taxon>
        <taxon>Euthyneura</taxon>
        <taxon>Panpulmonata</taxon>
        <taxon>Hygrophila</taxon>
        <taxon>Lymnaeoidea</taxon>
        <taxon>Lymnaeidae</taxon>
        <taxon>Lymnaea</taxon>
    </lineage>
</organism>
<accession>A0AAV2I6J8</accession>
<dbReference type="EMBL" id="CAXITT010000480">
    <property type="protein sequence ID" value="CAL1542316.1"/>
    <property type="molecule type" value="Genomic_DNA"/>
</dbReference>
<name>A0AAV2I6J8_LYMST</name>
<keyword evidence="1" id="KW-0175">Coiled coil</keyword>
<dbReference type="Proteomes" id="UP001497497">
    <property type="component" value="Unassembled WGS sequence"/>
</dbReference>
<evidence type="ECO:0000313" key="3">
    <source>
        <dbReference type="EMBL" id="CAL1542316.1"/>
    </source>
</evidence>
<gene>
    <name evidence="3" type="ORF">GSLYS_00015910001</name>
</gene>
<feature type="coiled-coil region" evidence="1">
    <location>
        <begin position="109"/>
        <end position="136"/>
    </location>
</feature>
<feature type="compositionally biased region" description="Low complexity" evidence="2">
    <location>
        <begin position="1151"/>
        <end position="1163"/>
    </location>
</feature>
<feature type="coiled-coil region" evidence="1">
    <location>
        <begin position="923"/>
        <end position="957"/>
    </location>
</feature>
<feature type="region of interest" description="Disordered" evidence="2">
    <location>
        <begin position="979"/>
        <end position="1008"/>
    </location>
</feature>
<dbReference type="GO" id="GO:0005813">
    <property type="term" value="C:centrosome"/>
    <property type="evidence" value="ECO:0007669"/>
    <property type="project" value="TreeGrafter"/>
</dbReference>
<feature type="region of interest" description="Disordered" evidence="2">
    <location>
        <begin position="1317"/>
        <end position="1347"/>
    </location>
</feature>
<dbReference type="PANTHER" id="PTHR21553">
    <property type="entry name" value="ALMS1-RELATED"/>
    <property type="match status" value="1"/>
</dbReference>
<dbReference type="GO" id="GO:0005814">
    <property type="term" value="C:centriole"/>
    <property type="evidence" value="ECO:0007669"/>
    <property type="project" value="TreeGrafter"/>
</dbReference>
<feature type="region of interest" description="Disordered" evidence="2">
    <location>
        <begin position="1450"/>
        <end position="1470"/>
    </location>
</feature>
<evidence type="ECO:0000313" key="4">
    <source>
        <dbReference type="Proteomes" id="UP001497497"/>
    </source>
</evidence>
<reference evidence="3 4" key="1">
    <citation type="submission" date="2024-04" db="EMBL/GenBank/DDBJ databases">
        <authorList>
            <consortium name="Genoscope - CEA"/>
            <person name="William W."/>
        </authorList>
    </citation>
    <scope>NUCLEOTIDE SEQUENCE [LARGE SCALE GENOMIC DNA]</scope>
</reference>
<dbReference type="PANTHER" id="PTHR21553:SF26">
    <property type="entry name" value="ALMS MOTIF DOMAIN-CONTAINING PROTEIN"/>
    <property type="match status" value="1"/>
</dbReference>
<keyword evidence="4" id="KW-1185">Reference proteome</keyword>
<feature type="compositionally biased region" description="Polar residues" evidence="2">
    <location>
        <begin position="1177"/>
        <end position="1194"/>
    </location>
</feature>
<feature type="region of interest" description="Disordered" evidence="2">
    <location>
        <begin position="398"/>
        <end position="436"/>
    </location>
</feature>
<feature type="compositionally biased region" description="Low complexity" evidence="2">
    <location>
        <begin position="883"/>
        <end position="897"/>
    </location>
</feature>
<dbReference type="GO" id="GO:0046599">
    <property type="term" value="P:regulation of centriole replication"/>
    <property type="evidence" value="ECO:0007669"/>
    <property type="project" value="TreeGrafter"/>
</dbReference>
<feature type="region of interest" description="Disordered" evidence="2">
    <location>
        <begin position="1036"/>
        <end position="1062"/>
    </location>
</feature>
<feature type="region of interest" description="Disordered" evidence="2">
    <location>
        <begin position="1151"/>
        <end position="1202"/>
    </location>
</feature>
<comment type="caution">
    <text evidence="3">The sequence shown here is derived from an EMBL/GenBank/DDBJ whole genome shotgun (WGS) entry which is preliminary data.</text>
</comment>
<feature type="compositionally biased region" description="Polar residues" evidence="2">
    <location>
        <begin position="1048"/>
        <end position="1062"/>
    </location>
</feature>
<dbReference type="GO" id="GO:0005829">
    <property type="term" value="C:cytosol"/>
    <property type="evidence" value="ECO:0007669"/>
    <property type="project" value="TreeGrafter"/>
</dbReference>
<feature type="compositionally biased region" description="Basic and acidic residues" evidence="2">
    <location>
        <begin position="980"/>
        <end position="996"/>
    </location>
</feature>
<evidence type="ECO:0000256" key="1">
    <source>
        <dbReference type="SAM" id="Coils"/>
    </source>
</evidence>
<evidence type="ECO:0008006" key="5">
    <source>
        <dbReference type="Google" id="ProtNLM"/>
    </source>
</evidence>
<feature type="region of interest" description="Disordered" evidence="2">
    <location>
        <begin position="875"/>
        <end position="913"/>
    </location>
</feature>
<feature type="region of interest" description="Disordered" evidence="2">
    <location>
        <begin position="1529"/>
        <end position="1552"/>
    </location>
</feature>
<feature type="compositionally biased region" description="Basic and acidic residues" evidence="2">
    <location>
        <begin position="1036"/>
        <end position="1047"/>
    </location>
</feature>
<feature type="coiled-coil region" evidence="1">
    <location>
        <begin position="483"/>
        <end position="510"/>
    </location>
</feature>
<sequence length="1552" mass="173761">MRGPKYRLSPNEIEHLVKEERERRRKLRILQVREQAKANATTIRNDVRRAKVKLLSNLASEIKEKLEAEKEEQIRKLGQKYDNTLRAIGEGHREAHLHGDGENRTKRLHQLKEDELAALERYKQAMELKKRQDNEEEYKKNKHISARKAALEVEKERAAQVASLPAPPPDVSVELERIKRKAIPMTDMKAFATTHYHIPDYQVVRAGAEEQHLYDAKTQGEETDLKLRQDLVETKRSRHEQIERARIRGNEALQKEMLKNDLGDMMKDLSLLQKKDRRRRQAIVSDLPKQVFIPPEKCLEERKEKQIEMERKFDELYIQHCKVDAAEDLRGSDVSDYPTIQDSTDSYIPELDATPDISIPLSQINPALRDLTNVSRPTNPTQMKKPATVLRELLNRIKEQRDTTKESPDNKAETEAGEHMDTLDVSKQDLQTDNKDSLLAENKVEKLILEKEADGYGSSGEHEFGSQPKTDQAAMARNETVGIAHKDKMIEDLRKRIELIESQKKQLSEQFLAQASFHRHLFTAEELVSDEDEGSTLKEVDIEEFQLMSGKMDQPRNNTSKMYLEGKSENLKQLSGILKETKHKIVSDEDGGHFVPPLWPGQSIPSQGIHARREIHLGGNVALGNKAWQDSGNLRFQPLPYVGQQQSSLASQGIPGFRSDHGVGRIYQSDGVTCHQHDNAKDRPLGHLSDVSVGGWDVSQKLKDYSQGAMERLATMDEDTIKKVREYQSKLLETHAQRKKLLSDVQADIERRRNELKLSSCQNIGTQRVGSTLKLAADGGDVKVTSSGGPQPKQWETIKPFIAEPWRRSNPSEVASHRDYSNFGTETKLIRSSVGFKEPGKSDSGENFTVEENKMDKIRKSLSFQELGESPNISCISWNDTPVSRQSQEVSESSRLTSSEEERGSPVLPIRAPSSDSFSAALVERAEANKREFHQRQQEIQAQLMEMQKQKEMILQRYNAGQLALQQQQMAVKYLNSVTTDEKDNSPPVDKFEGARSKINPQPRGGSDLRISWDVASVPCEERDFSRGFRAIRSRSSECLDDSRESEATSGRQSLSTPGNLSADSYLADISYHKIKSADAGGVPTSAFRAPEPATSVATQSYSNTQQPTWASLLMSASNSKLQPLDAQHQKLTGPPQVQTYPQQPYFIQQQQLPQWQPSQPQQGVNPRFEGDDSVHFSDSQSIAGRSSNISRPSGMSDKSGLEHTIESMSNSLSDSLFPSPGLSDRLPHELSTILEVDTPLSASSKTPARKLPVIPVASILNTRNASSIITSSGLQSYRLGPGVKIDILRDPYTFPPLVTAGPHRSEFNLATGQRLQDTDAVNEQDISKTSEDQDSTGLFRDIPGETKPLVSRMGAKRTLNFSEDPNEMSPQNFDNLIDEEEDLSSTKMPALVDLTPIKPWNQVKRDNPMEVTSAQREVSGTSDGATSSLNITGYSDYVKEREATIMSTPDLSTSGADHKQRSGEGSGCEETKKITDVLQQAQTFDQELLSRLQLQSQAVFGDKTGNTTEYSEMSGNLSSMTASNLEEVTIPDHTNDAADSSDNNLPKSPIG</sequence>
<proteinExistence type="predicted"/>
<feature type="compositionally biased region" description="Polar residues" evidence="2">
    <location>
        <begin position="1538"/>
        <end position="1552"/>
    </location>
</feature>
<protein>
    <recommendedName>
        <fullName evidence="5">Centrosomal protein of 295 kDa</fullName>
    </recommendedName>
</protein>
<evidence type="ECO:0000256" key="2">
    <source>
        <dbReference type="SAM" id="MobiDB-lite"/>
    </source>
</evidence>
<feature type="coiled-coil region" evidence="1">
    <location>
        <begin position="33"/>
        <end position="83"/>
    </location>
</feature>